<feature type="signal peptide" evidence="1">
    <location>
        <begin position="1"/>
        <end position="19"/>
    </location>
</feature>
<reference evidence="2" key="1">
    <citation type="submission" date="2020-05" db="EMBL/GenBank/DDBJ databases">
        <title>Mycena genomes resolve the evolution of fungal bioluminescence.</title>
        <authorList>
            <person name="Tsai I.J."/>
        </authorList>
    </citation>
    <scope>NUCLEOTIDE SEQUENCE</scope>
    <source>
        <strain evidence="2">160909Yilan</strain>
    </source>
</reference>
<proteinExistence type="predicted"/>
<keyword evidence="1" id="KW-0732">Signal</keyword>
<evidence type="ECO:0000313" key="2">
    <source>
        <dbReference type="EMBL" id="KAF7349328.1"/>
    </source>
</evidence>
<dbReference type="Proteomes" id="UP000623467">
    <property type="component" value="Unassembled WGS sequence"/>
</dbReference>
<name>A0A8H6XXD3_9AGAR</name>
<keyword evidence="3" id="KW-1185">Reference proteome</keyword>
<dbReference type="EMBL" id="JACAZH010000016">
    <property type="protein sequence ID" value="KAF7349328.1"/>
    <property type="molecule type" value="Genomic_DNA"/>
</dbReference>
<dbReference type="InterPro" id="IPR021054">
    <property type="entry name" value="Cell_wall_mannoprotein_1"/>
</dbReference>
<dbReference type="PANTHER" id="PTHR38123:SF1">
    <property type="entry name" value="HYDROPHOBIC SURFACE BINDING PROTEIN"/>
    <property type="match status" value="1"/>
</dbReference>
<sequence length="193" mass="20176">MVQFTRLFVSLCLIAASVSSPTKRTAAQVEADIAKISSQATAWDKDIKGFPDSGMLGFLKIDLAAESLESSLKTATSDVKANGALSEADGTTILSEVQAILPVILDALARLTAEKPSFAALLVPGIPAVVLADLKALNASTDAFANALLAAAPVRPSNYARKSWMADLISAGRPGASVNLCSDWIMDEPTNDR</sequence>
<dbReference type="AlphaFoldDB" id="A0A8H6XXD3"/>
<evidence type="ECO:0000313" key="3">
    <source>
        <dbReference type="Proteomes" id="UP000623467"/>
    </source>
</evidence>
<dbReference type="PANTHER" id="PTHR38123">
    <property type="entry name" value="CELL WALL SERINE-THREONINE-RICH GALACTOMANNOPROTEIN MP1 (AFU_ORTHOLOGUE AFUA_4G03240)"/>
    <property type="match status" value="1"/>
</dbReference>
<organism evidence="2 3">
    <name type="scientific">Mycena sanguinolenta</name>
    <dbReference type="NCBI Taxonomy" id="230812"/>
    <lineage>
        <taxon>Eukaryota</taxon>
        <taxon>Fungi</taxon>
        <taxon>Dikarya</taxon>
        <taxon>Basidiomycota</taxon>
        <taxon>Agaricomycotina</taxon>
        <taxon>Agaricomycetes</taxon>
        <taxon>Agaricomycetidae</taxon>
        <taxon>Agaricales</taxon>
        <taxon>Marasmiineae</taxon>
        <taxon>Mycenaceae</taxon>
        <taxon>Mycena</taxon>
    </lineage>
</organism>
<evidence type="ECO:0000256" key="1">
    <source>
        <dbReference type="SAM" id="SignalP"/>
    </source>
</evidence>
<dbReference type="Pfam" id="PF12296">
    <property type="entry name" value="HsbA"/>
    <property type="match status" value="1"/>
</dbReference>
<comment type="caution">
    <text evidence="2">The sequence shown here is derived from an EMBL/GenBank/DDBJ whole genome shotgun (WGS) entry which is preliminary data.</text>
</comment>
<gene>
    <name evidence="2" type="ORF">MSAN_01722400</name>
</gene>
<protein>
    <recommendedName>
        <fullName evidence="4">Hydrophobic surface binding protein A-domain-containing protein</fullName>
    </recommendedName>
</protein>
<feature type="chain" id="PRO_5034996233" description="Hydrophobic surface binding protein A-domain-containing protein" evidence="1">
    <location>
        <begin position="20"/>
        <end position="193"/>
    </location>
</feature>
<dbReference type="GO" id="GO:0005576">
    <property type="term" value="C:extracellular region"/>
    <property type="evidence" value="ECO:0007669"/>
    <property type="project" value="TreeGrafter"/>
</dbReference>
<accession>A0A8H6XXD3</accession>
<dbReference type="OrthoDB" id="3047184at2759"/>
<evidence type="ECO:0008006" key="4">
    <source>
        <dbReference type="Google" id="ProtNLM"/>
    </source>
</evidence>